<dbReference type="AlphaFoldDB" id="A0A1D9LFM9"/>
<dbReference type="Proteomes" id="UP000178776">
    <property type="component" value="Chromosome"/>
</dbReference>
<evidence type="ECO:0000313" key="2">
    <source>
        <dbReference type="Proteomes" id="UP000178776"/>
    </source>
</evidence>
<dbReference type="KEGG" id="cvc:BKX93_08705"/>
<dbReference type="EMBL" id="CP017707">
    <property type="protein sequence ID" value="AOZ50060.1"/>
    <property type="molecule type" value="Genomic_DNA"/>
</dbReference>
<dbReference type="STRING" id="1108595.BKX93_08705"/>
<proteinExistence type="predicted"/>
<dbReference type="GeneID" id="68841293"/>
<sequence length="63" mass="6844">MKQSQTLQHTEWDAQLDHSLQIAQLVRLSADEIECVSGGQANNGPSTGFVPRKPPTTGFVPQP</sequence>
<dbReference type="RefSeq" id="WP_046158156.1">
    <property type="nucleotide sequence ID" value="NZ_CP017707.1"/>
</dbReference>
<protein>
    <submittedName>
        <fullName evidence="1">Uncharacterized protein</fullName>
    </submittedName>
</protein>
<organism evidence="1 2">
    <name type="scientific">Chromobacterium vaccinii</name>
    <dbReference type="NCBI Taxonomy" id="1108595"/>
    <lineage>
        <taxon>Bacteria</taxon>
        <taxon>Pseudomonadati</taxon>
        <taxon>Pseudomonadota</taxon>
        <taxon>Betaproteobacteria</taxon>
        <taxon>Neisseriales</taxon>
        <taxon>Chromobacteriaceae</taxon>
        <taxon>Chromobacterium</taxon>
    </lineage>
</organism>
<name>A0A1D9LFM9_9NEIS</name>
<gene>
    <name evidence="1" type="ORF">BKX93_08705</name>
</gene>
<accession>A0A1D9LFM9</accession>
<evidence type="ECO:0000313" key="1">
    <source>
        <dbReference type="EMBL" id="AOZ50060.1"/>
    </source>
</evidence>
<reference evidence="1 2" key="1">
    <citation type="submission" date="2016-10" db="EMBL/GenBank/DDBJ databases">
        <title>Chromobacterium muskegensis sp. nov., an insecticidal bacterium isolated from Sphagnum bogs.</title>
        <authorList>
            <person name="Sparks M.E."/>
            <person name="Blackburn M.B."/>
            <person name="Gundersen-Rindal D.E."/>
            <person name="Mitchell A."/>
            <person name="Farrar R."/>
            <person name="Kuhar D."/>
        </authorList>
    </citation>
    <scope>NUCLEOTIDE SEQUENCE [LARGE SCALE GENOMIC DNA]</scope>
    <source>
        <strain evidence="1 2">21-1</strain>
    </source>
</reference>